<protein>
    <submittedName>
        <fullName evidence="2">Uncharacterized protein</fullName>
    </submittedName>
</protein>
<gene>
    <name evidence="2" type="ORF">NPIL_407821</name>
</gene>
<comment type="caution">
    <text evidence="2">The sequence shown here is derived from an EMBL/GenBank/DDBJ whole genome shotgun (WGS) entry which is preliminary data.</text>
</comment>
<reference evidence="2" key="1">
    <citation type="submission" date="2020-08" db="EMBL/GenBank/DDBJ databases">
        <title>Multicomponent nature underlies the extraordinary mechanical properties of spider dragline silk.</title>
        <authorList>
            <person name="Kono N."/>
            <person name="Nakamura H."/>
            <person name="Mori M."/>
            <person name="Yoshida Y."/>
            <person name="Ohtoshi R."/>
            <person name="Malay A.D."/>
            <person name="Moran D.A.P."/>
            <person name="Tomita M."/>
            <person name="Numata K."/>
            <person name="Arakawa K."/>
        </authorList>
    </citation>
    <scope>NUCLEOTIDE SEQUENCE</scope>
</reference>
<dbReference type="Proteomes" id="UP000887013">
    <property type="component" value="Unassembled WGS sequence"/>
</dbReference>
<feature type="compositionally biased region" description="Polar residues" evidence="1">
    <location>
        <begin position="64"/>
        <end position="75"/>
    </location>
</feature>
<accession>A0A8X6NP67</accession>
<evidence type="ECO:0000256" key="1">
    <source>
        <dbReference type="SAM" id="MobiDB-lite"/>
    </source>
</evidence>
<organism evidence="2 3">
    <name type="scientific">Nephila pilipes</name>
    <name type="common">Giant wood spider</name>
    <name type="synonym">Nephila maculata</name>
    <dbReference type="NCBI Taxonomy" id="299642"/>
    <lineage>
        <taxon>Eukaryota</taxon>
        <taxon>Metazoa</taxon>
        <taxon>Ecdysozoa</taxon>
        <taxon>Arthropoda</taxon>
        <taxon>Chelicerata</taxon>
        <taxon>Arachnida</taxon>
        <taxon>Araneae</taxon>
        <taxon>Araneomorphae</taxon>
        <taxon>Entelegynae</taxon>
        <taxon>Araneoidea</taxon>
        <taxon>Nephilidae</taxon>
        <taxon>Nephila</taxon>
    </lineage>
</organism>
<evidence type="ECO:0000313" key="3">
    <source>
        <dbReference type="Proteomes" id="UP000887013"/>
    </source>
</evidence>
<feature type="compositionally biased region" description="Acidic residues" evidence="1">
    <location>
        <begin position="49"/>
        <end position="63"/>
    </location>
</feature>
<sequence>MKASHQLRHLLEAKKIRCTRTTLFTVDRWSCRDLDDNSETSSRVIFEIEEEESNNQQLDDDWSESLNSLHSRNQG</sequence>
<keyword evidence="3" id="KW-1185">Reference proteome</keyword>
<proteinExistence type="predicted"/>
<feature type="region of interest" description="Disordered" evidence="1">
    <location>
        <begin position="49"/>
        <end position="75"/>
    </location>
</feature>
<dbReference type="EMBL" id="BMAW01106433">
    <property type="protein sequence ID" value="GFT24282.1"/>
    <property type="molecule type" value="Genomic_DNA"/>
</dbReference>
<name>A0A8X6NP67_NEPPI</name>
<dbReference type="AlphaFoldDB" id="A0A8X6NP67"/>
<evidence type="ECO:0000313" key="2">
    <source>
        <dbReference type="EMBL" id="GFT24282.1"/>
    </source>
</evidence>